<protein>
    <recommendedName>
        <fullName evidence="4">Small ribosomal subunit protein RACK1</fullName>
    </recommendedName>
</protein>
<evidence type="ECO:0000256" key="1">
    <source>
        <dbReference type="ARBA" id="ARBA00007253"/>
    </source>
</evidence>
<dbReference type="Gene3D" id="2.130.10.10">
    <property type="entry name" value="YVTN repeat-like/Quinoprotein amine dehydrogenase"/>
    <property type="match status" value="1"/>
</dbReference>
<dbReference type="PANTHER" id="PTHR19868">
    <property type="entry name" value="RECEPTOR FOR ACTIVATED PROTEIN KINASE C RACK1"/>
    <property type="match status" value="1"/>
</dbReference>
<evidence type="ECO:0000256" key="4">
    <source>
        <dbReference type="ARBA" id="ARBA00035297"/>
    </source>
</evidence>
<proteinExistence type="inferred from homology"/>
<comment type="similarity">
    <text evidence="1">Belongs to the WD repeat G protein beta family. Ribosomal protein RACK1 subfamily.</text>
</comment>
<dbReference type="SMART" id="SM00320">
    <property type="entry name" value="WD40"/>
    <property type="match status" value="2"/>
</dbReference>
<dbReference type="Pfam" id="PF00400">
    <property type="entry name" value="WD40"/>
    <property type="match status" value="3"/>
</dbReference>
<evidence type="ECO:0000256" key="2">
    <source>
        <dbReference type="ARBA" id="ARBA00022574"/>
    </source>
</evidence>
<evidence type="ECO:0000256" key="3">
    <source>
        <dbReference type="ARBA" id="ARBA00022737"/>
    </source>
</evidence>
<feature type="repeat" description="WD" evidence="5">
    <location>
        <begin position="105"/>
        <end position="140"/>
    </location>
</feature>
<organism evidence="6 7">
    <name type="scientific">Necator americanus</name>
    <name type="common">Human hookworm</name>
    <dbReference type="NCBI Taxonomy" id="51031"/>
    <lineage>
        <taxon>Eukaryota</taxon>
        <taxon>Metazoa</taxon>
        <taxon>Ecdysozoa</taxon>
        <taxon>Nematoda</taxon>
        <taxon>Chromadorea</taxon>
        <taxon>Rhabditida</taxon>
        <taxon>Rhabditina</taxon>
        <taxon>Rhabditomorpha</taxon>
        <taxon>Strongyloidea</taxon>
        <taxon>Ancylostomatidae</taxon>
        <taxon>Bunostominae</taxon>
        <taxon>Necator</taxon>
    </lineage>
</organism>
<dbReference type="AlphaFoldDB" id="W2SXI8"/>
<evidence type="ECO:0000256" key="5">
    <source>
        <dbReference type="PROSITE-ProRule" id="PRU00221"/>
    </source>
</evidence>
<dbReference type="GO" id="GO:0045182">
    <property type="term" value="F:translation regulator activity"/>
    <property type="evidence" value="ECO:0007669"/>
    <property type="project" value="InterPro"/>
</dbReference>
<feature type="repeat" description="WD" evidence="5">
    <location>
        <begin position="53"/>
        <end position="90"/>
    </location>
</feature>
<dbReference type="InterPro" id="IPR015943">
    <property type="entry name" value="WD40/YVTN_repeat-like_dom_sf"/>
</dbReference>
<dbReference type="KEGG" id="nai:NECAME_13022"/>
<dbReference type="OrthoDB" id="7875889at2759"/>
<gene>
    <name evidence="6" type="ORF">NECAME_13022</name>
</gene>
<dbReference type="PROSITE" id="PS50294">
    <property type="entry name" value="WD_REPEATS_REGION"/>
    <property type="match status" value="2"/>
</dbReference>
<keyword evidence="2 5" id="KW-0853">WD repeat</keyword>
<dbReference type="EMBL" id="KI660366">
    <property type="protein sequence ID" value="ETN74335.1"/>
    <property type="molecule type" value="Genomic_DNA"/>
</dbReference>
<name>W2SXI8_NECAM</name>
<keyword evidence="3" id="KW-0677">Repeat</keyword>
<sequence>MQLKGTLEGHNGWVTQIATFTRNDKTTVISSSRGSNSDGVNMVVEQMQLKGTLEGHNGWVTQIATFTRNDKTTVISSSRDRTIILWDVDNIATEGESIGRPVKALTGHNHFVSDVAISSDGQFALSGSWDKTLRLWDLTTLPQGFILLTEPIYK</sequence>
<dbReference type="InterPro" id="IPR036322">
    <property type="entry name" value="WD40_repeat_dom_sf"/>
</dbReference>
<dbReference type="GO" id="GO:0043022">
    <property type="term" value="F:ribosome binding"/>
    <property type="evidence" value="ECO:0007669"/>
    <property type="project" value="InterPro"/>
</dbReference>
<dbReference type="OMA" id="YKCLNGH"/>
<evidence type="ECO:0000313" key="7">
    <source>
        <dbReference type="Proteomes" id="UP000053676"/>
    </source>
</evidence>
<reference evidence="7" key="1">
    <citation type="journal article" date="2014" name="Nat. Genet.">
        <title>Genome of the human hookworm Necator americanus.</title>
        <authorList>
            <person name="Tang Y.T."/>
            <person name="Gao X."/>
            <person name="Rosa B.A."/>
            <person name="Abubucker S."/>
            <person name="Hallsworth-Pepin K."/>
            <person name="Martin J."/>
            <person name="Tyagi R."/>
            <person name="Heizer E."/>
            <person name="Zhang X."/>
            <person name="Bhonagiri-Palsikar V."/>
            <person name="Minx P."/>
            <person name="Warren W.C."/>
            <person name="Wang Q."/>
            <person name="Zhan B."/>
            <person name="Hotez P.J."/>
            <person name="Sternberg P.W."/>
            <person name="Dougall A."/>
            <person name="Gaze S.T."/>
            <person name="Mulvenna J."/>
            <person name="Sotillo J."/>
            <person name="Ranganathan S."/>
            <person name="Rabelo E.M."/>
            <person name="Wilson R.K."/>
            <person name="Felgner P.L."/>
            <person name="Bethony J."/>
            <person name="Hawdon J.M."/>
            <person name="Gasser R.B."/>
            <person name="Loukas A."/>
            <person name="Mitreva M."/>
        </authorList>
    </citation>
    <scope>NUCLEOTIDE SEQUENCE [LARGE SCALE GENOMIC DNA]</scope>
</reference>
<dbReference type="SUPFAM" id="SSF50978">
    <property type="entry name" value="WD40 repeat-like"/>
    <property type="match status" value="1"/>
</dbReference>
<dbReference type="STRING" id="51031.W2SXI8"/>
<dbReference type="PROSITE" id="PS00678">
    <property type="entry name" value="WD_REPEATS_1"/>
    <property type="match status" value="2"/>
</dbReference>
<evidence type="ECO:0000313" key="6">
    <source>
        <dbReference type="EMBL" id="ETN74335.1"/>
    </source>
</evidence>
<dbReference type="InterPro" id="IPR001680">
    <property type="entry name" value="WD40_rpt"/>
</dbReference>
<accession>W2SXI8</accession>
<dbReference type="InterPro" id="IPR045223">
    <property type="entry name" value="RACK1-like"/>
</dbReference>
<dbReference type="InterPro" id="IPR019775">
    <property type="entry name" value="WD40_repeat_CS"/>
</dbReference>
<keyword evidence="7" id="KW-1185">Reference proteome</keyword>
<dbReference type="Proteomes" id="UP000053676">
    <property type="component" value="Unassembled WGS sequence"/>
</dbReference>
<dbReference type="PROSITE" id="PS50082">
    <property type="entry name" value="WD_REPEATS_2"/>
    <property type="match status" value="2"/>
</dbReference>